<evidence type="ECO:0000259" key="8">
    <source>
        <dbReference type="PROSITE" id="PS50850"/>
    </source>
</evidence>
<dbReference type="Gene3D" id="1.20.1250.20">
    <property type="entry name" value="MFS general substrate transporter like domains"/>
    <property type="match status" value="1"/>
</dbReference>
<dbReference type="GO" id="GO:0005886">
    <property type="term" value="C:plasma membrane"/>
    <property type="evidence" value="ECO:0007669"/>
    <property type="project" value="UniProtKB-SubCell"/>
</dbReference>
<evidence type="ECO:0000256" key="6">
    <source>
        <dbReference type="SAM" id="MobiDB-lite"/>
    </source>
</evidence>
<organism evidence="9 10">
    <name type="scientific">Nonomuraea rhodomycinica</name>
    <dbReference type="NCBI Taxonomy" id="1712872"/>
    <lineage>
        <taxon>Bacteria</taxon>
        <taxon>Bacillati</taxon>
        <taxon>Actinomycetota</taxon>
        <taxon>Actinomycetes</taxon>
        <taxon>Streptosporangiales</taxon>
        <taxon>Streptosporangiaceae</taxon>
        <taxon>Nonomuraea</taxon>
    </lineage>
</organism>
<dbReference type="PROSITE" id="PS50850">
    <property type="entry name" value="MFS"/>
    <property type="match status" value="1"/>
</dbReference>
<dbReference type="CDD" id="cd17324">
    <property type="entry name" value="MFS_NepI_like"/>
    <property type="match status" value="1"/>
</dbReference>
<name>A0A7Y6IMD9_9ACTN</name>
<sequence>MAGTTTTRTSRDVSSDRLPAGVYLLGFSLFAMGTAEFLLAGVLPAVAADLDVTLSSAGFLITAFALGVVVGGPPFAVLSLRWPRRTALVATQGLFAAAIVAGLLGGYEVLLLTRMVSGIAYAGFFAVASVTAISLVTPDRNARASGVVVSGLSVAMVAGGPAGTLLSHFTEWRGGFWAVVALTAAGIAGCLLGLPAADRPSEPSAACEPATTPSVAREPATTPSVAREPATTPSVARELAAMRRPLLWGIYAITILTTAAYMISFNYLAAMLADITAVPEVWVPAILALFGVGAFVGLSIGGRVADRRPHLALLAGAAAIVVLSVVLAVVMRQVWAVVPTVFLIGVAAFVLNPALYGRVFAIAADAPTLAGATTVSAFQLGISITPVVAAVSLTRGASLTSVCLIGAGLAVAAVPFILLDRARLRQGR</sequence>
<accession>A0A7Y6IMD9</accession>
<evidence type="ECO:0000256" key="5">
    <source>
        <dbReference type="ARBA" id="ARBA00023136"/>
    </source>
</evidence>
<dbReference type="InterPro" id="IPR011701">
    <property type="entry name" value="MFS"/>
</dbReference>
<dbReference type="PANTHER" id="PTHR43124">
    <property type="entry name" value="PURINE EFFLUX PUMP PBUE"/>
    <property type="match status" value="1"/>
</dbReference>
<feature type="transmembrane region" description="Helical" evidence="7">
    <location>
        <begin position="369"/>
        <end position="393"/>
    </location>
</feature>
<dbReference type="InterPro" id="IPR036259">
    <property type="entry name" value="MFS_trans_sf"/>
</dbReference>
<dbReference type="InterPro" id="IPR020846">
    <property type="entry name" value="MFS_dom"/>
</dbReference>
<feature type="transmembrane region" description="Helical" evidence="7">
    <location>
        <begin position="119"/>
        <end position="136"/>
    </location>
</feature>
<dbReference type="GO" id="GO:0022857">
    <property type="term" value="F:transmembrane transporter activity"/>
    <property type="evidence" value="ECO:0007669"/>
    <property type="project" value="InterPro"/>
</dbReference>
<feature type="transmembrane region" description="Helical" evidence="7">
    <location>
        <begin position="246"/>
        <end position="269"/>
    </location>
</feature>
<evidence type="ECO:0000256" key="2">
    <source>
        <dbReference type="ARBA" id="ARBA00022475"/>
    </source>
</evidence>
<keyword evidence="3 7" id="KW-0812">Transmembrane</keyword>
<feature type="transmembrane region" description="Helical" evidence="7">
    <location>
        <begin position="281"/>
        <end position="300"/>
    </location>
</feature>
<protein>
    <submittedName>
        <fullName evidence="9">MFS transporter</fullName>
    </submittedName>
</protein>
<dbReference type="Pfam" id="PF07690">
    <property type="entry name" value="MFS_1"/>
    <property type="match status" value="1"/>
</dbReference>
<keyword evidence="4 7" id="KW-1133">Transmembrane helix</keyword>
<keyword evidence="2" id="KW-1003">Cell membrane</keyword>
<feature type="transmembrane region" description="Helical" evidence="7">
    <location>
        <begin position="59"/>
        <end position="80"/>
    </location>
</feature>
<reference evidence="9 10" key="1">
    <citation type="submission" date="2020-06" db="EMBL/GenBank/DDBJ databases">
        <authorList>
            <person name="Chanama M."/>
        </authorList>
    </citation>
    <scope>NUCLEOTIDE SEQUENCE [LARGE SCALE GENOMIC DNA]</scope>
    <source>
        <strain evidence="9 10">TBRC6557</strain>
    </source>
</reference>
<feature type="transmembrane region" description="Helical" evidence="7">
    <location>
        <begin position="337"/>
        <end position="357"/>
    </location>
</feature>
<feature type="region of interest" description="Disordered" evidence="6">
    <location>
        <begin position="202"/>
        <end position="231"/>
    </location>
</feature>
<gene>
    <name evidence="9" type="ORF">HT134_11995</name>
</gene>
<feature type="transmembrane region" description="Helical" evidence="7">
    <location>
        <begin position="21"/>
        <end position="47"/>
    </location>
</feature>
<feature type="transmembrane region" description="Helical" evidence="7">
    <location>
        <begin position="87"/>
        <end position="107"/>
    </location>
</feature>
<feature type="transmembrane region" description="Helical" evidence="7">
    <location>
        <begin position="175"/>
        <end position="194"/>
    </location>
</feature>
<feature type="domain" description="Major facilitator superfamily (MFS) profile" evidence="8">
    <location>
        <begin position="21"/>
        <end position="425"/>
    </location>
</feature>
<evidence type="ECO:0000256" key="3">
    <source>
        <dbReference type="ARBA" id="ARBA00022692"/>
    </source>
</evidence>
<feature type="transmembrane region" description="Helical" evidence="7">
    <location>
        <begin position="399"/>
        <end position="419"/>
    </location>
</feature>
<dbReference type="PANTHER" id="PTHR43124:SF3">
    <property type="entry name" value="CHLORAMPHENICOL EFFLUX PUMP RV0191"/>
    <property type="match status" value="1"/>
</dbReference>
<dbReference type="EMBL" id="JABWGO010000002">
    <property type="protein sequence ID" value="NUW40857.1"/>
    <property type="molecule type" value="Genomic_DNA"/>
</dbReference>
<evidence type="ECO:0000256" key="4">
    <source>
        <dbReference type="ARBA" id="ARBA00022989"/>
    </source>
</evidence>
<evidence type="ECO:0000256" key="7">
    <source>
        <dbReference type="SAM" id="Phobius"/>
    </source>
</evidence>
<comment type="subcellular location">
    <subcellularLocation>
        <location evidence="1">Cell membrane</location>
        <topology evidence="1">Multi-pass membrane protein</topology>
    </subcellularLocation>
</comment>
<keyword evidence="10" id="KW-1185">Reference proteome</keyword>
<dbReference type="InterPro" id="IPR050189">
    <property type="entry name" value="MFS_Efflux_Transporters"/>
</dbReference>
<keyword evidence="5 7" id="KW-0472">Membrane</keyword>
<dbReference type="SUPFAM" id="SSF103473">
    <property type="entry name" value="MFS general substrate transporter"/>
    <property type="match status" value="1"/>
</dbReference>
<evidence type="ECO:0000313" key="9">
    <source>
        <dbReference type="EMBL" id="NUW40857.1"/>
    </source>
</evidence>
<dbReference type="AlphaFoldDB" id="A0A7Y6IMD9"/>
<comment type="caution">
    <text evidence="9">The sequence shown here is derived from an EMBL/GenBank/DDBJ whole genome shotgun (WGS) entry which is preliminary data.</text>
</comment>
<feature type="transmembrane region" description="Helical" evidence="7">
    <location>
        <begin position="148"/>
        <end position="169"/>
    </location>
</feature>
<evidence type="ECO:0000313" key="10">
    <source>
        <dbReference type="Proteomes" id="UP000546126"/>
    </source>
</evidence>
<dbReference type="Proteomes" id="UP000546126">
    <property type="component" value="Unassembled WGS sequence"/>
</dbReference>
<evidence type="ECO:0000256" key="1">
    <source>
        <dbReference type="ARBA" id="ARBA00004651"/>
    </source>
</evidence>
<proteinExistence type="predicted"/>
<feature type="transmembrane region" description="Helical" evidence="7">
    <location>
        <begin position="312"/>
        <end position="331"/>
    </location>
</feature>